<evidence type="ECO:0000259" key="3">
    <source>
        <dbReference type="Pfam" id="PF08044"/>
    </source>
</evidence>
<feature type="region of interest" description="Disordered" evidence="1">
    <location>
        <begin position="60"/>
        <end position="80"/>
    </location>
</feature>
<keyword evidence="5" id="KW-1185">Reference proteome</keyword>
<evidence type="ECO:0000256" key="1">
    <source>
        <dbReference type="SAM" id="MobiDB-lite"/>
    </source>
</evidence>
<sequence>MTARDDLRIGDAEREAVMTALREHYAQGRLTHEELDERLELALSSRTGRELALVGADLPDLYGSHPEDPEDAEDFRGRGGPGRAWRHGAGWGPGPHRHGPHRHDHHGHYPRWGAPHSAAWRHRHPARRGGPPFVPVLILLLVVGVATIGFGVLKFVLLAWLVMAVLGGIHRRRRHSGAGSRRIGRPGPF</sequence>
<comment type="caution">
    <text evidence="4">The sequence shown here is derived from an EMBL/GenBank/DDBJ whole genome shotgun (WGS) entry which is preliminary data.</text>
</comment>
<feature type="domain" description="DUF1707" evidence="3">
    <location>
        <begin position="7"/>
        <end position="59"/>
    </location>
</feature>
<evidence type="ECO:0000313" key="5">
    <source>
        <dbReference type="Proteomes" id="UP001225356"/>
    </source>
</evidence>
<keyword evidence="2" id="KW-0812">Transmembrane</keyword>
<feature type="transmembrane region" description="Helical" evidence="2">
    <location>
        <begin position="133"/>
        <end position="166"/>
    </location>
</feature>
<dbReference type="RefSeq" id="WP_307554282.1">
    <property type="nucleotide sequence ID" value="NZ_JAUSQU010000001.1"/>
</dbReference>
<dbReference type="Proteomes" id="UP001225356">
    <property type="component" value="Unassembled WGS sequence"/>
</dbReference>
<reference evidence="4 5" key="1">
    <citation type="submission" date="2023-07" db="EMBL/GenBank/DDBJ databases">
        <title>Sequencing the genomes of 1000 actinobacteria strains.</title>
        <authorList>
            <person name="Klenk H.-P."/>
        </authorList>
    </citation>
    <scope>NUCLEOTIDE SEQUENCE [LARGE SCALE GENOMIC DNA]</scope>
    <source>
        <strain evidence="4 5">DSM 46740</strain>
    </source>
</reference>
<name>A0ABT9Q387_9ACTN</name>
<keyword evidence="2" id="KW-0472">Membrane</keyword>
<proteinExistence type="predicted"/>
<dbReference type="Pfam" id="PF08044">
    <property type="entry name" value="DUF1707"/>
    <property type="match status" value="1"/>
</dbReference>
<organism evidence="4 5">
    <name type="scientific">Streptosporangium lutulentum</name>
    <dbReference type="NCBI Taxonomy" id="1461250"/>
    <lineage>
        <taxon>Bacteria</taxon>
        <taxon>Bacillati</taxon>
        <taxon>Actinomycetota</taxon>
        <taxon>Actinomycetes</taxon>
        <taxon>Streptosporangiales</taxon>
        <taxon>Streptosporangiaceae</taxon>
        <taxon>Streptosporangium</taxon>
    </lineage>
</organism>
<dbReference type="InterPro" id="IPR012551">
    <property type="entry name" value="DUF1707_SHOCT-like"/>
</dbReference>
<gene>
    <name evidence="4" type="ORF">J2853_000394</name>
</gene>
<accession>A0ABT9Q387</accession>
<evidence type="ECO:0000256" key="2">
    <source>
        <dbReference type="SAM" id="Phobius"/>
    </source>
</evidence>
<keyword evidence="2" id="KW-1133">Transmembrane helix</keyword>
<protein>
    <recommendedName>
        <fullName evidence="3">DUF1707 domain-containing protein</fullName>
    </recommendedName>
</protein>
<evidence type="ECO:0000313" key="4">
    <source>
        <dbReference type="EMBL" id="MDP9841183.1"/>
    </source>
</evidence>
<dbReference type="EMBL" id="JAUSQU010000001">
    <property type="protein sequence ID" value="MDP9841183.1"/>
    <property type="molecule type" value="Genomic_DNA"/>
</dbReference>